<organism evidence="5 6">
    <name type="scientific">Nostoc punctiforme NIES-2108</name>
    <dbReference type="NCBI Taxonomy" id="1356359"/>
    <lineage>
        <taxon>Bacteria</taxon>
        <taxon>Bacillati</taxon>
        <taxon>Cyanobacteriota</taxon>
        <taxon>Cyanophyceae</taxon>
        <taxon>Nostocales</taxon>
        <taxon>Nostocaceae</taxon>
        <taxon>Nostoc</taxon>
    </lineage>
</organism>
<evidence type="ECO:0000313" key="5">
    <source>
        <dbReference type="EMBL" id="RCJ34526.1"/>
    </source>
</evidence>
<dbReference type="InterPro" id="IPR000595">
    <property type="entry name" value="cNMP-bd_dom"/>
</dbReference>
<reference evidence="5 6" key="1">
    <citation type="submission" date="2016-04" db="EMBL/GenBank/DDBJ databases">
        <authorList>
            <person name="Evans L.H."/>
            <person name="Alamgir A."/>
            <person name="Owens N."/>
            <person name="Weber N.D."/>
            <person name="Virtaneva K."/>
            <person name="Barbian K."/>
            <person name="Babar A."/>
            <person name="Rosenke K."/>
        </authorList>
    </citation>
    <scope>NUCLEOTIDE SEQUENCE [LARGE SCALE GENOMIC DNA]</scope>
    <source>
        <strain evidence="5">NIES-2108</strain>
    </source>
</reference>
<evidence type="ECO:0000256" key="3">
    <source>
        <dbReference type="ARBA" id="ARBA00023163"/>
    </source>
</evidence>
<dbReference type="CDD" id="cd00038">
    <property type="entry name" value="CAP_ED"/>
    <property type="match status" value="1"/>
</dbReference>
<dbReference type="GO" id="GO:0003700">
    <property type="term" value="F:DNA-binding transcription factor activity"/>
    <property type="evidence" value="ECO:0007669"/>
    <property type="project" value="TreeGrafter"/>
</dbReference>
<gene>
    <name evidence="5" type="ORF">A6769_21555</name>
</gene>
<dbReference type="GO" id="GO:0005829">
    <property type="term" value="C:cytosol"/>
    <property type="evidence" value="ECO:0007669"/>
    <property type="project" value="TreeGrafter"/>
</dbReference>
<protein>
    <submittedName>
        <fullName evidence="5">Crp/Fnr family transcriptional regulator</fullName>
    </submittedName>
</protein>
<dbReference type="InterPro" id="IPR036390">
    <property type="entry name" value="WH_DNA-bd_sf"/>
</dbReference>
<dbReference type="InterPro" id="IPR014710">
    <property type="entry name" value="RmlC-like_jellyroll"/>
</dbReference>
<keyword evidence="1" id="KW-0805">Transcription regulation</keyword>
<accession>A0A367RDA9</accession>
<dbReference type="PANTHER" id="PTHR24567:SF74">
    <property type="entry name" value="HTH-TYPE TRANSCRIPTIONAL REGULATOR ARCR"/>
    <property type="match status" value="1"/>
</dbReference>
<evidence type="ECO:0000259" key="4">
    <source>
        <dbReference type="PROSITE" id="PS50042"/>
    </source>
</evidence>
<feature type="domain" description="Cyclic nucleotide-binding" evidence="4">
    <location>
        <begin position="7"/>
        <end position="89"/>
    </location>
</feature>
<dbReference type="InterPro" id="IPR050397">
    <property type="entry name" value="Env_Response_Regulators"/>
</dbReference>
<evidence type="ECO:0000313" key="6">
    <source>
        <dbReference type="Proteomes" id="UP000252085"/>
    </source>
</evidence>
<dbReference type="Pfam" id="PF13545">
    <property type="entry name" value="HTH_Crp_2"/>
    <property type="match status" value="1"/>
</dbReference>
<dbReference type="SUPFAM" id="SSF51206">
    <property type="entry name" value="cAMP-binding domain-like"/>
    <property type="match status" value="1"/>
</dbReference>
<dbReference type="PANTHER" id="PTHR24567">
    <property type="entry name" value="CRP FAMILY TRANSCRIPTIONAL REGULATORY PROTEIN"/>
    <property type="match status" value="1"/>
</dbReference>
<proteinExistence type="predicted"/>
<keyword evidence="2" id="KW-0238">DNA-binding</keyword>
<dbReference type="InterPro" id="IPR018490">
    <property type="entry name" value="cNMP-bd_dom_sf"/>
</dbReference>
<dbReference type="Gene3D" id="2.60.120.10">
    <property type="entry name" value="Jelly Rolls"/>
    <property type="match status" value="1"/>
</dbReference>
<comment type="caution">
    <text evidence="5">The sequence shown here is derived from an EMBL/GenBank/DDBJ whole genome shotgun (WGS) entry which is preliminary data.</text>
</comment>
<dbReference type="EMBL" id="LXQE01000155">
    <property type="protein sequence ID" value="RCJ34526.1"/>
    <property type="molecule type" value="Genomic_DNA"/>
</dbReference>
<keyword evidence="3" id="KW-0804">Transcription</keyword>
<evidence type="ECO:0000256" key="1">
    <source>
        <dbReference type="ARBA" id="ARBA00023015"/>
    </source>
</evidence>
<dbReference type="Proteomes" id="UP000252085">
    <property type="component" value="Unassembled WGS sequence"/>
</dbReference>
<dbReference type="SMART" id="SM00100">
    <property type="entry name" value="cNMP"/>
    <property type="match status" value="1"/>
</dbReference>
<name>A0A367RDA9_NOSPU</name>
<dbReference type="InterPro" id="IPR012318">
    <property type="entry name" value="HTH_CRP"/>
</dbReference>
<sequence>MATENLLLAALPHEVYKQIENKMEQVELSYGEILNRPGETIEEVYFPLTCLISVTITMMDGSTVEAGVVGSREMVGINAFMGGRETTQTEYIVQVPGNAVKMKAHLLLDEFDTNKQLRDVMLKYTQAYIAQISQNVACNRTHTIEKRMARWLLESSDRLYSDELILSHEFLSHMLGVRRSGITETAHLLEKKGLIKCGRKKIQTIDRQGLEEASCECYGVIKQEYDRLLKFKLER</sequence>
<dbReference type="AlphaFoldDB" id="A0A367RDA9"/>
<dbReference type="SUPFAM" id="SSF46785">
    <property type="entry name" value="Winged helix' DNA-binding domain"/>
    <property type="match status" value="1"/>
</dbReference>
<evidence type="ECO:0000256" key="2">
    <source>
        <dbReference type="ARBA" id="ARBA00023125"/>
    </source>
</evidence>
<dbReference type="GO" id="GO:0003677">
    <property type="term" value="F:DNA binding"/>
    <property type="evidence" value="ECO:0007669"/>
    <property type="project" value="UniProtKB-KW"/>
</dbReference>
<dbReference type="PROSITE" id="PS50042">
    <property type="entry name" value="CNMP_BINDING_3"/>
    <property type="match status" value="1"/>
</dbReference>